<evidence type="ECO:0000313" key="2">
    <source>
        <dbReference type="EMBL" id="CAB4660085.1"/>
    </source>
</evidence>
<evidence type="ECO:0000256" key="1">
    <source>
        <dbReference type="SAM" id="Phobius"/>
    </source>
</evidence>
<reference evidence="2" key="1">
    <citation type="submission" date="2020-05" db="EMBL/GenBank/DDBJ databases">
        <authorList>
            <person name="Chiriac C."/>
            <person name="Salcher M."/>
            <person name="Ghai R."/>
            <person name="Kavagutti S V."/>
        </authorList>
    </citation>
    <scope>NUCLEOTIDE SEQUENCE</scope>
</reference>
<feature type="transmembrane region" description="Helical" evidence="1">
    <location>
        <begin position="61"/>
        <end position="89"/>
    </location>
</feature>
<protein>
    <submittedName>
        <fullName evidence="2">Unannotated protein</fullName>
    </submittedName>
</protein>
<feature type="transmembrane region" description="Helical" evidence="1">
    <location>
        <begin position="95"/>
        <end position="115"/>
    </location>
</feature>
<name>A0A6J6LIC7_9ZZZZ</name>
<keyword evidence="1" id="KW-0812">Transmembrane</keyword>
<dbReference type="EMBL" id="CAEZWE010000063">
    <property type="protein sequence ID" value="CAB4660085.1"/>
    <property type="molecule type" value="Genomic_DNA"/>
</dbReference>
<feature type="transmembrane region" description="Helical" evidence="1">
    <location>
        <begin position="155"/>
        <end position="173"/>
    </location>
</feature>
<sequence>MASLTCQRAREIVLMDLAPADDVTAARQHLLHCPLCASETADDVDEHVMNEINSRRKPSNLILRILFVVSAVQALIALPWIFGIAFLWIGDSEESVAHITRDGVIGFVIGLVGVAVALRPALAYFAISVCAIQVLIQIATIAFDVVDNDVSPTFELLHLLALFILLLVIRVAFPRKR</sequence>
<gene>
    <name evidence="2" type="ORF">UFOPK2169_01345</name>
</gene>
<keyword evidence="1" id="KW-0472">Membrane</keyword>
<organism evidence="2">
    <name type="scientific">freshwater metagenome</name>
    <dbReference type="NCBI Taxonomy" id="449393"/>
    <lineage>
        <taxon>unclassified sequences</taxon>
        <taxon>metagenomes</taxon>
        <taxon>ecological metagenomes</taxon>
    </lineage>
</organism>
<proteinExistence type="predicted"/>
<dbReference type="AlphaFoldDB" id="A0A6J6LIC7"/>
<feature type="transmembrane region" description="Helical" evidence="1">
    <location>
        <begin position="122"/>
        <end position="143"/>
    </location>
</feature>
<accession>A0A6J6LIC7</accession>
<keyword evidence="1" id="KW-1133">Transmembrane helix</keyword>